<dbReference type="Gene3D" id="3.40.640.10">
    <property type="entry name" value="Type I PLP-dependent aspartate aminotransferase-like (Major domain)"/>
    <property type="match status" value="1"/>
</dbReference>
<dbReference type="Pfam" id="PF00202">
    <property type="entry name" value="Aminotran_3"/>
    <property type="match status" value="1"/>
</dbReference>
<comment type="similarity">
    <text evidence="3">Belongs to the class-III pyridoxal-phosphate-dependent aminotransferase family.</text>
</comment>
<dbReference type="SUPFAM" id="SSF53383">
    <property type="entry name" value="PLP-dependent transferases"/>
    <property type="match status" value="1"/>
</dbReference>
<protein>
    <submittedName>
        <fullName evidence="4">Glutamate-1-semialdehyde 2,1-aminomutase</fullName>
    </submittedName>
</protein>
<proteinExistence type="inferred from homology"/>
<sequence length="457" mass="48583">MRVSNQMTVIAAYEQRTPRSRKHFEEVAQVIPAGATRSLNAWPPHPVYLESGAGMVVTDLDGNTYHDFLANYTALPLGYADPDITRALAEQVASGTVHSFSRTGERELAELLAARVPSVDKIRFTGSGTEAVMFALRLAKAYTRRTAVAKAEGGYHGTTDEVMISVRPAANLAGDAHAPRSVPEMAGIDESRVRETIVVPFNDIESSAAILRAHSDRLAALILEPVLGVGGMIPADREYLAAMREVCDELGIVLVFDEVITLRIAPGGAQEHYGVVPDITTMGKIVGGGMPIGAYGGRADLMALLEPRGGTDVYDARSGGPVLYQGGTFTGNALSIRAGITTMSKLDAAAITDLNAKGELLRRSVTEAVAGTPVALTVTGIGSLFNLHVGVKKVHTFRDLRGIDAARQHQLFIALLNRGAIIAPRGMGCVSTCTTTEDIEFFARAVNESLIDITGEC</sequence>
<dbReference type="InterPro" id="IPR015422">
    <property type="entry name" value="PyrdxlP-dep_Trfase_small"/>
</dbReference>
<accession>A0A1W2FE24</accession>
<dbReference type="InterPro" id="IPR005814">
    <property type="entry name" value="Aminotrans_3"/>
</dbReference>
<dbReference type="CDD" id="cd00610">
    <property type="entry name" value="OAT_like"/>
    <property type="match status" value="1"/>
</dbReference>
<dbReference type="PANTHER" id="PTHR43713">
    <property type="entry name" value="GLUTAMATE-1-SEMIALDEHYDE 2,1-AMINOMUTASE"/>
    <property type="match status" value="1"/>
</dbReference>
<dbReference type="InterPro" id="IPR015424">
    <property type="entry name" value="PyrdxlP-dep_Trfase"/>
</dbReference>
<reference evidence="4 5" key="1">
    <citation type="submission" date="2017-04" db="EMBL/GenBank/DDBJ databases">
        <authorList>
            <person name="Afonso C.L."/>
            <person name="Miller P.J."/>
            <person name="Scott M.A."/>
            <person name="Spackman E."/>
            <person name="Goraichik I."/>
            <person name="Dimitrov K.M."/>
            <person name="Suarez D.L."/>
            <person name="Swayne D.E."/>
        </authorList>
    </citation>
    <scope>NUCLEOTIDE SEQUENCE [LARGE SCALE GENOMIC DNA]</scope>
    <source>
        <strain evidence="4 5">DSM 43828</strain>
    </source>
</reference>
<dbReference type="EMBL" id="FWXV01000006">
    <property type="protein sequence ID" value="SMD20161.1"/>
    <property type="molecule type" value="Genomic_DNA"/>
</dbReference>
<dbReference type="InterPro" id="IPR015421">
    <property type="entry name" value="PyrdxlP-dep_Trfase_major"/>
</dbReference>
<evidence type="ECO:0000256" key="3">
    <source>
        <dbReference type="RuleBase" id="RU003560"/>
    </source>
</evidence>
<evidence type="ECO:0000256" key="1">
    <source>
        <dbReference type="ARBA" id="ARBA00001933"/>
    </source>
</evidence>
<keyword evidence="5" id="KW-1185">Reference proteome</keyword>
<dbReference type="Gene3D" id="3.90.1150.10">
    <property type="entry name" value="Aspartate Aminotransferase, domain 1"/>
    <property type="match status" value="1"/>
</dbReference>
<dbReference type="AlphaFoldDB" id="A0A1W2FE24"/>
<evidence type="ECO:0000256" key="2">
    <source>
        <dbReference type="ARBA" id="ARBA00022898"/>
    </source>
</evidence>
<dbReference type="GO" id="GO:0008483">
    <property type="term" value="F:transaminase activity"/>
    <property type="evidence" value="ECO:0007669"/>
    <property type="project" value="InterPro"/>
</dbReference>
<keyword evidence="2 3" id="KW-0663">Pyridoxal phosphate</keyword>
<dbReference type="GO" id="GO:0030170">
    <property type="term" value="F:pyridoxal phosphate binding"/>
    <property type="evidence" value="ECO:0007669"/>
    <property type="project" value="InterPro"/>
</dbReference>
<dbReference type="PANTHER" id="PTHR43713:SF3">
    <property type="entry name" value="GLUTAMATE-1-SEMIALDEHYDE 2,1-AMINOMUTASE 1, CHLOROPLASTIC-RELATED"/>
    <property type="match status" value="1"/>
</dbReference>
<dbReference type="Proteomes" id="UP000192674">
    <property type="component" value="Unassembled WGS sequence"/>
</dbReference>
<gene>
    <name evidence="4" type="ORF">SAMN05661093_06248</name>
</gene>
<evidence type="ECO:0000313" key="5">
    <source>
        <dbReference type="Proteomes" id="UP000192674"/>
    </source>
</evidence>
<name>A0A1W2FE24_KIBAR</name>
<organism evidence="4 5">
    <name type="scientific">Kibdelosporangium aridum</name>
    <dbReference type="NCBI Taxonomy" id="2030"/>
    <lineage>
        <taxon>Bacteria</taxon>
        <taxon>Bacillati</taxon>
        <taxon>Actinomycetota</taxon>
        <taxon>Actinomycetes</taxon>
        <taxon>Pseudonocardiales</taxon>
        <taxon>Pseudonocardiaceae</taxon>
        <taxon>Kibdelosporangium</taxon>
    </lineage>
</organism>
<evidence type="ECO:0000313" key="4">
    <source>
        <dbReference type="EMBL" id="SMD20161.1"/>
    </source>
</evidence>
<comment type="cofactor">
    <cofactor evidence="1">
        <name>pyridoxal 5'-phosphate</name>
        <dbReference type="ChEBI" id="CHEBI:597326"/>
    </cofactor>
</comment>